<protein>
    <submittedName>
        <fullName evidence="2">Uncharacterized protein</fullName>
    </submittedName>
</protein>
<name>A0A553N000_9TELE</name>
<dbReference type="AlphaFoldDB" id="A0A553N000"/>
<feature type="region of interest" description="Disordered" evidence="1">
    <location>
        <begin position="1"/>
        <end position="32"/>
    </location>
</feature>
<feature type="compositionally biased region" description="Basic and acidic residues" evidence="1">
    <location>
        <begin position="11"/>
        <end position="23"/>
    </location>
</feature>
<dbReference type="Proteomes" id="UP000316079">
    <property type="component" value="Unassembled WGS sequence"/>
</dbReference>
<feature type="region of interest" description="Disordered" evidence="1">
    <location>
        <begin position="230"/>
        <end position="258"/>
    </location>
</feature>
<evidence type="ECO:0000313" key="2">
    <source>
        <dbReference type="EMBL" id="TRY58757.1"/>
    </source>
</evidence>
<dbReference type="EMBL" id="SRMA01027169">
    <property type="protein sequence ID" value="TRY58757.1"/>
    <property type="molecule type" value="Genomic_DNA"/>
</dbReference>
<keyword evidence="3" id="KW-1185">Reference proteome</keyword>
<proteinExistence type="predicted"/>
<evidence type="ECO:0000256" key="1">
    <source>
        <dbReference type="SAM" id="MobiDB-lite"/>
    </source>
</evidence>
<accession>A0A553N000</accession>
<dbReference type="OrthoDB" id="5232919at2759"/>
<organism evidence="2 3">
    <name type="scientific">Danionella cerebrum</name>
    <dbReference type="NCBI Taxonomy" id="2873325"/>
    <lineage>
        <taxon>Eukaryota</taxon>
        <taxon>Metazoa</taxon>
        <taxon>Chordata</taxon>
        <taxon>Craniata</taxon>
        <taxon>Vertebrata</taxon>
        <taxon>Euteleostomi</taxon>
        <taxon>Actinopterygii</taxon>
        <taxon>Neopterygii</taxon>
        <taxon>Teleostei</taxon>
        <taxon>Ostariophysi</taxon>
        <taxon>Cypriniformes</taxon>
        <taxon>Danionidae</taxon>
        <taxon>Danioninae</taxon>
        <taxon>Danionella</taxon>
    </lineage>
</organism>
<gene>
    <name evidence="2" type="ORF">DNTS_034587</name>
</gene>
<sequence>VIESSMNRLPKARDSPKIEERGCRTLPPSYPSPQGVKYFSQGFPEVPGAYGFSGAHDSSVDGPLQLGPSSESYIGYSTKGTCHQSANSSKCTGKTCAPICKSASSSLQQSKLTGNKEIRKLVDKLEKRESSITLPGVASEEEEAEVNVPRLLREREREKRRGRADNVTGRADDVLLTEELMLQTIYEADSCFFSDSIGKHRLPHNADMHNVNNSVRNNQSLLEAPAMLPALDTPGAQNNSSHNEPSVTAAHALTKKPS</sequence>
<feature type="compositionally biased region" description="Polar residues" evidence="1">
    <location>
        <begin position="235"/>
        <end position="246"/>
    </location>
</feature>
<reference evidence="2 3" key="1">
    <citation type="journal article" date="2019" name="Sci. Data">
        <title>Hybrid genome assembly and annotation of Danionella translucida.</title>
        <authorList>
            <person name="Kadobianskyi M."/>
            <person name="Schulze L."/>
            <person name="Schuelke M."/>
            <person name="Judkewitz B."/>
        </authorList>
    </citation>
    <scope>NUCLEOTIDE SEQUENCE [LARGE SCALE GENOMIC DNA]</scope>
    <source>
        <strain evidence="2 3">Bolton</strain>
    </source>
</reference>
<feature type="non-terminal residue" evidence="2">
    <location>
        <position position="1"/>
    </location>
</feature>
<comment type="caution">
    <text evidence="2">The sequence shown here is derived from an EMBL/GenBank/DDBJ whole genome shotgun (WGS) entry which is preliminary data.</text>
</comment>
<evidence type="ECO:0000313" key="3">
    <source>
        <dbReference type="Proteomes" id="UP000316079"/>
    </source>
</evidence>